<dbReference type="InterPro" id="IPR038269">
    <property type="entry name" value="SCAN_sf"/>
</dbReference>
<feature type="compositionally biased region" description="Basic and acidic residues" evidence="2">
    <location>
        <begin position="180"/>
        <end position="201"/>
    </location>
</feature>
<dbReference type="Gene3D" id="1.10.4020.10">
    <property type="entry name" value="DNA breaking-rejoining enzymes"/>
    <property type="match status" value="1"/>
</dbReference>
<evidence type="ECO:0000313" key="4">
    <source>
        <dbReference type="Proteomes" id="UP000504617"/>
    </source>
</evidence>
<dbReference type="PROSITE" id="PS50804">
    <property type="entry name" value="SCAN_BOX"/>
    <property type="match status" value="1"/>
</dbReference>
<gene>
    <name evidence="5" type="primary">LOC106544315</name>
</gene>
<dbReference type="SMART" id="SM00431">
    <property type="entry name" value="SCAN"/>
    <property type="match status" value="1"/>
</dbReference>
<dbReference type="KEGG" id="tsr:106544315"/>
<evidence type="ECO:0000259" key="3">
    <source>
        <dbReference type="PROSITE" id="PS50804"/>
    </source>
</evidence>
<accession>A0A6I9XPS4</accession>
<keyword evidence="1" id="KW-0539">Nucleus</keyword>
<dbReference type="RefSeq" id="XP_013916032.1">
    <property type="nucleotide sequence ID" value="XM_014060557.1"/>
</dbReference>
<evidence type="ECO:0000313" key="5">
    <source>
        <dbReference type="RefSeq" id="XP_013916032.1"/>
    </source>
</evidence>
<dbReference type="InterPro" id="IPR050916">
    <property type="entry name" value="SCAN-C2H2_zinc_finger"/>
</dbReference>
<dbReference type="InterPro" id="IPR003309">
    <property type="entry name" value="SCAN_dom"/>
</dbReference>
<evidence type="ECO:0000256" key="1">
    <source>
        <dbReference type="ARBA" id="ARBA00023242"/>
    </source>
</evidence>
<dbReference type="PANTHER" id="PTHR45935">
    <property type="entry name" value="PROTEIN ZBED8-RELATED"/>
    <property type="match status" value="1"/>
</dbReference>
<dbReference type="Pfam" id="PF02023">
    <property type="entry name" value="SCAN"/>
    <property type="match status" value="1"/>
</dbReference>
<feature type="region of interest" description="Disordered" evidence="2">
    <location>
        <begin position="1"/>
        <end position="22"/>
    </location>
</feature>
<feature type="region of interest" description="Disordered" evidence="2">
    <location>
        <begin position="178"/>
        <end position="201"/>
    </location>
</feature>
<protein>
    <submittedName>
        <fullName evidence="5">Zinc finger and SCAN domain-containing protein 21-like</fullName>
    </submittedName>
</protein>
<reference evidence="5" key="1">
    <citation type="submission" date="2025-08" db="UniProtKB">
        <authorList>
            <consortium name="RefSeq"/>
        </authorList>
    </citation>
    <scope>IDENTIFICATION</scope>
</reference>
<dbReference type="GeneID" id="106544315"/>
<sequence>MERQHPLDAEAGQSPPFAPFGQIRIKTEPKDPAKDFISSEIQRKNFRKVSYQEAGGPRGLFSQLHCLCHQWLKPERHTKAEMLDLVVLEQFLALLPPEMESWVRNGGAETSSEALAMAEGFLLSQVEEPKEQVKLQAQRPLLGAIPQHLDGKSNPSNLSQEWPIWKNSQEKPSLLISPENIKKSLESREHTPFSGELKKATEPPVQDLVTFEEVAV</sequence>
<dbReference type="FunFam" id="1.10.4020.10:FF:000005">
    <property type="entry name" value="Uncharacterized protein"/>
    <property type="match status" value="1"/>
</dbReference>
<organism evidence="4 5">
    <name type="scientific">Thamnophis sirtalis</name>
    <dbReference type="NCBI Taxonomy" id="35019"/>
    <lineage>
        <taxon>Eukaryota</taxon>
        <taxon>Metazoa</taxon>
        <taxon>Chordata</taxon>
        <taxon>Craniata</taxon>
        <taxon>Vertebrata</taxon>
        <taxon>Euteleostomi</taxon>
        <taxon>Lepidosauria</taxon>
        <taxon>Squamata</taxon>
        <taxon>Bifurcata</taxon>
        <taxon>Unidentata</taxon>
        <taxon>Episquamata</taxon>
        <taxon>Toxicofera</taxon>
        <taxon>Serpentes</taxon>
        <taxon>Colubroidea</taxon>
        <taxon>Colubridae</taxon>
        <taxon>Natricinae</taxon>
        <taxon>Thamnophis</taxon>
    </lineage>
</organism>
<proteinExistence type="predicted"/>
<feature type="non-terminal residue" evidence="5">
    <location>
        <position position="216"/>
    </location>
</feature>
<name>A0A6I9XPS4_9SAUR</name>
<dbReference type="CDD" id="cd07936">
    <property type="entry name" value="SCAN"/>
    <property type="match status" value="1"/>
</dbReference>
<dbReference type="PANTHER" id="PTHR45935:SF15">
    <property type="entry name" value="SCAN BOX DOMAIN-CONTAINING PROTEIN"/>
    <property type="match status" value="1"/>
</dbReference>
<evidence type="ECO:0000256" key="2">
    <source>
        <dbReference type="SAM" id="MobiDB-lite"/>
    </source>
</evidence>
<keyword evidence="4" id="KW-1185">Reference proteome</keyword>
<dbReference type="AlphaFoldDB" id="A0A6I9XPS4"/>
<dbReference type="SUPFAM" id="SSF47353">
    <property type="entry name" value="Retrovirus capsid dimerization domain-like"/>
    <property type="match status" value="1"/>
</dbReference>
<feature type="domain" description="SCAN box" evidence="3">
    <location>
        <begin position="43"/>
        <end position="121"/>
    </location>
</feature>
<dbReference type="OrthoDB" id="6077919at2759"/>
<dbReference type="Proteomes" id="UP000504617">
    <property type="component" value="Unplaced"/>
</dbReference>